<accession>A0AAW0LBX9</accession>
<dbReference type="PANTHER" id="PTHR48055">
    <property type="entry name" value="LEUCINE-RICH REPEAT RECEPTOR PROTEIN KINASE EMS1"/>
    <property type="match status" value="1"/>
</dbReference>
<dbReference type="GO" id="GO:0004672">
    <property type="term" value="F:protein kinase activity"/>
    <property type="evidence" value="ECO:0007669"/>
    <property type="project" value="InterPro"/>
</dbReference>
<reference evidence="2 3" key="1">
    <citation type="journal article" date="2018" name="Sci. Data">
        <title>The draft genome sequence of cork oak.</title>
        <authorList>
            <person name="Ramos A.M."/>
            <person name="Usie A."/>
            <person name="Barbosa P."/>
            <person name="Barros P.M."/>
            <person name="Capote T."/>
            <person name="Chaves I."/>
            <person name="Simoes F."/>
            <person name="Abreu I."/>
            <person name="Carrasquinho I."/>
            <person name="Faro C."/>
            <person name="Guimaraes J.B."/>
            <person name="Mendonca D."/>
            <person name="Nobrega F."/>
            <person name="Rodrigues L."/>
            <person name="Saibo N.J.M."/>
            <person name="Varela M.C."/>
            <person name="Egas C."/>
            <person name="Matos J."/>
            <person name="Miguel C.M."/>
            <person name="Oliveira M.M."/>
            <person name="Ricardo C.P."/>
            <person name="Goncalves S."/>
        </authorList>
    </citation>
    <scope>NUCLEOTIDE SEQUENCE [LARGE SCALE GENOMIC DNA]</scope>
    <source>
        <strain evidence="3">cv. HL8</strain>
    </source>
</reference>
<comment type="caution">
    <text evidence="2">The sequence shown here is derived from an EMBL/GenBank/DDBJ whole genome shotgun (WGS) entry which is preliminary data.</text>
</comment>
<name>A0AAW0LBX9_QUESU</name>
<dbReference type="PROSITE" id="PS50011">
    <property type="entry name" value="PROTEIN_KINASE_DOM"/>
    <property type="match status" value="1"/>
</dbReference>
<evidence type="ECO:0000313" key="2">
    <source>
        <dbReference type="EMBL" id="KAK7848246.1"/>
    </source>
</evidence>
<dbReference type="InterPro" id="IPR051564">
    <property type="entry name" value="LRR_receptor-like_kinase"/>
</dbReference>
<dbReference type="EMBL" id="PKMF04000129">
    <property type="protein sequence ID" value="KAK7848246.1"/>
    <property type="molecule type" value="Genomic_DNA"/>
</dbReference>
<dbReference type="Pfam" id="PF07714">
    <property type="entry name" value="PK_Tyr_Ser-Thr"/>
    <property type="match status" value="1"/>
</dbReference>
<dbReference type="PANTHER" id="PTHR48055:SF57">
    <property type="entry name" value="PROTEIN KINASE DOMAIN-CONTAINING PROTEIN"/>
    <property type="match status" value="1"/>
</dbReference>
<dbReference type="GO" id="GO:0016020">
    <property type="term" value="C:membrane"/>
    <property type="evidence" value="ECO:0007669"/>
    <property type="project" value="TreeGrafter"/>
</dbReference>
<keyword evidence="3" id="KW-1185">Reference proteome</keyword>
<dbReference type="AlphaFoldDB" id="A0AAW0LBX9"/>
<sequence length="125" mass="14344">MQWLVLHNKGPREFAYMTKVTTKVDIFSFGIIVMEFLTKRRPTGLIEEDGLPISLRQLVEKALANGENDLHRIVDPMLALNISEDHEELLKELLKIALLCTQPNPEDRPDINEVLSILLKLSKRI</sequence>
<evidence type="ECO:0000259" key="1">
    <source>
        <dbReference type="PROSITE" id="PS50011"/>
    </source>
</evidence>
<dbReference type="InterPro" id="IPR001245">
    <property type="entry name" value="Ser-Thr/Tyr_kinase_cat_dom"/>
</dbReference>
<dbReference type="SUPFAM" id="SSF56112">
    <property type="entry name" value="Protein kinase-like (PK-like)"/>
    <property type="match status" value="1"/>
</dbReference>
<dbReference type="Gene3D" id="1.10.510.10">
    <property type="entry name" value="Transferase(Phosphotransferase) domain 1"/>
    <property type="match status" value="1"/>
</dbReference>
<evidence type="ECO:0000313" key="3">
    <source>
        <dbReference type="Proteomes" id="UP000237347"/>
    </source>
</evidence>
<organism evidence="2 3">
    <name type="scientific">Quercus suber</name>
    <name type="common">Cork oak</name>
    <dbReference type="NCBI Taxonomy" id="58331"/>
    <lineage>
        <taxon>Eukaryota</taxon>
        <taxon>Viridiplantae</taxon>
        <taxon>Streptophyta</taxon>
        <taxon>Embryophyta</taxon>
        <taxon>Tracheophyta</taxon>
        <taxon>Spermatophyta</taxon>
        <taxon>Magnoliopsida</taxon>
        <taxon>eudicotyledons</taxon>
        <taxon>Gunneridae</taxon>
        <taxon>Pentapetalae</taxon>
        <taxon>rosids</taxon>
        <taxon>fabids</taxon>
        <taxon>Fagales</taxon>
        <taxon>Fagaceae</taxon>
        <taxon>Quercus</taxon>
    </lineage>
</organism>
<feature type="domain" description="Protein kinase" evidence="1">
    <location>
        <begin position="1"/>
        <end position="121"/>
    </location>
</feature>
<proteinExistence type="predicted"/>
<dbReference type="GO" id="GO:0005524">
    <property type="term" value="F:ATP binding"/>
    <property type="evidence" value="ECO:0007669"/>
    <property type="project" value="InterPro"/>
</dbReference>
<dbReference type="InterPro" id="IPR011009">
    <property type="entry name" value="Kinase-like_dom_sf"/>
</dbReference>
<dbReference type="InterPro" id="IPR000719">
    <property type="entry name" value="Prot_kinase_dom"/>
</dbReference>
<dbReference type="Proteomes" id="UP000237347">
    <property type="component" value="Unassembled WGS sequence"/>
</dbReference>
<gene>
    <name evidence="2" type="primary">FLS2_2</name>
    <name evidence="2" type="ORF">CFP56_005191</name>
</gene>
<protein>
    <submittedName>
        <fullName evidence="2">Lrr receptor-like serine/threonine-protein kinase fls2</fullName>
    </submittedName>
</protein>